<name>A0AAE5WRE7_9HYPH</name>
<gene>
    <name evidence="3" type="ORF">CO657_24460</name>
</gene>
<geneLocation type="plasmid" evidence="4">
    <name>prapfh23a</name>
</geneLocation>
<keyword evidence="2" id="KW-0732">Signal</keyword>
<dbReference type="NCBIfam" id="NF033223">
    <property type="entry name" value="YHYH_alt"/>
    <property type="match status" value="1"/>
</dbReference>
<keyword evidence="3" id="KW-0614">Plasmid</keyword>
<dbReference type="RefSeq" id="WP_096771945.1">
    <property type="nucleotide sequence ID" value="NZ_CP034999.1"/>
</dbReference>
<evidence type="ECO:0000313" key="4">
    <source>
        <dbReference type="Proteomes" id="UP000220927"/>
    </source>
</evidence>
<protein>
    <submittedName>
        <fullName evidence="3">YHYH domain-containing protein</fullName>
    </submittedName>
</protein>
<accession>A0AAE5WRE7</accession>
<evidence type="ECO:0000256" key="2">
    <source>
        <dbReference type="SAM" id="SignalP"/>
    </source>
</evidence>
<evidence type="ECO:0000256" key="1">
    <source>
        <dbReference type="SAM" id="MobiDB-lite"/>
    </source>
</evidence>
<dbReference type="InterPro" id="IPR047773">
    <property type="entry name" value="YHYH_dom_bact"/>
</dbReference>
<organism evidence="3 4">
    <name type="scientific">Rhizobium acidisoli</name>
    <dbReference type="NCBI Taxonomy" id="1538158"/>
    <lineage>
        <taxon>Bacteria</taxon>
        <taxon>Pseudomonadati</taxon>
        <taxon>Pseudomonadota</taxon>
        <taxon>Alphaproteobacteria</taxon>
        <taxon>Hyphomicrobiales</taxon>
        <taxon>Rhizobiaceae</taxon>
        <taxon>Rhizobium/Agrobacterium group</taxon>
        <taxon>Rhizobium</taxon>
    </lineage>
</organism>
<feature type="compositionally biased region" description="Polar residues" evidence="1">
    <location>
        <begin position="22"/>
        <end position="34"/>
    </location>
</feature>
<dbReference type="EMBL" id="CP034999">
    <property type="protein sequence ID" value="QAS81123.1"/>
    <property type="molecule type" value="Genomic_DNA"/>
</dbReference>
<proteinExistence type="predicted"/>
<dbReference type="KEGG" id="rad:CO657_24460"/>
<evidence type="ECO:0000313" key="3">
    <source>
        <dbReference type="EMBL" id="QAS81123.1"/>
    </source>
</evidence>
<feature type="chain" id="PRO_5042010529" evidence="2">
    <location>
        <begin position="21"/>
        <end position="45"/>
    </location>
</feature>
<keyword evidence="4" id="KW-1185">Reference proteome</keyword>
<feature type="signal peptide" evidence="2">
    <location>
        <begin position="1"/>
        <end position="20"/>
    </location>
</feature>
<dbReference type="AlphaFoldDB" id="A0AAE5WRE7"/>
<dbReference type="Proteomes" id="UP000220927">
    <property type="component" value="Plasmid pRapFH23a"/>
</dbReference>
<reference evidence="3 4" key="1">
    <citation type="submission" date="2019-01" db="EMBL/GenBank/DDBJ databases">
        <title>Genomic insights into the origins and evolution of symbiotic genes in the Phaseolus vulgaris microsymbionts.</title>
        <authorList>
            <person name="Tong W."/>
        </authorList>
    </citation>
    <scope>NUCLEOTIDE SEQUENCE [LARGE SCALE GENOMIC DNA]</scope>
    <source>
        <strain evidence="3 4">FH23</strain>
        <plasmid evidence="4">prapfh23a</plasmid>
    </source>
</reference>
<feature type="region of interest" description="Disordered" evidence="1">
    <location>
        <begin position="22"/>
        <end position="45"/>
    </location>
</feature>
<sequence length="45" mass="4685">MKIAIAILVAWSTFSLSVSAASAHSGGTDSNGCHTNHKTGDYHCH</sequence>